<keyword evidence="3" id="KW-1185">Reference proteome</keyword>
<comment type="caution">
    <text evidence="2">The sequence shown here is derived from an EMBL/GenBank/DDBJ whole genome shotgun (WGS) entry which is preliminary data.</text>
</comment>
<dbReference type="Proteomes" id="UP000273516">
    <property type="component" value="Unassembled WGS sequence"/>
</dbReference>
<name>A0A3M0MM67_9RHOB</name>
<accession>A0A3M0MM67</accession>
<evidence type="ECO:0000313" key="3">
    <source>
        <dbReference type="Proteomes" id="UP000273516"/>
    </source>
</evidence>
<organism evidence="2 3">
    <name type="scientific">Paracoccus alkanivorans</name>
    <dbReference type="NCBI Taxonomy" id="2116655"/>
    <lineage>
        <taxon>Bacteria</taxon>
        <taxon>Pseudomonadati</taxon>
        <taxon>Pseudomonadota</taxon>
        <taxon>Alphaproteobacteria</taxon>
        <taxon>Rhodobacterales</taxon>
        <taxon>Paracoccaceae</taxon>
        <taxon>Paracoccus</taxon>
    </lineage>
</organism>
<gene>
    <name evidence="2" type="ORF">C9E81_18485</name>
</gene>
<feature type="region of interest" description="Disordered" evidence="1">
    <location>
        <begin position="36"/>
        <end position="87"/>
    </location>
</feature>
<dbReference type="EMBL" id="QOKZ01000009">
    <property type="protein sequence ID" value="RMC32377.1"/>
    <property type="molecule type" value="Genomic_DNA"/>
</dbReference>
<proteinExistence type="predicted"/>
<reference evidence="2 3" key="1">
    <citation type="submission" date="2018-07" db="EMBL/GenBank/DDBJ databases">
        <authorList>
            <person name="Zhang Y."/>
            <person name="Wang L."/>
            <person name="Ma S."/>
        </authorList>
    </citation>
    <scope>NUCLEOTIDE SEQUENCE [LARGE SCALE GENOMIC DNA]</scope>
    <source>
        <strain evidence="2 3">4-2</strain>
    </source>
</reference>
<evidence type="ECO:0000313" key="2">
    <source>
        <dbReference type="EMBL" id="RMC32377.1"/>
    </source>
</evidence>
<dbReference type="OrthoDB" id="8455758at2"/>
<dbReference type="AlphaFoldDB" id="A0A3M0MM67"/>
<sequence>MSKKLKTAIVGAAIALIVGFAVSYDLISQETADQIKTKTDEILTEEETSRPASETSSAPPVETAPEASDPPTEEGANEPAPDQAPSE</sequence>
<protein>
    <submittedName>
        <fullName evidence="2">Uncharacterized protein</fullName>
    </submittedName>
</protein>
<dbReference type="RefSeq" id="WP_122113840.1">
    <property type="nucleotide sequence ID" value="NZ_QOKZ01000009.1"/>
</dbReference>
<evidence type="ECO:0000256" key="1">
    <source>
        <dbReference type="SAM" id="MobiDB-lite"/>
    </source>
</evidence>